<evidence type="ECO:0000313" key="10">
    <source>
        <dbReference type="EMBL" id="PSN90255.1"/>
    </source>
</evidence>
<dbReference type="PANTHER" id="PTHR43297:SF14">
    <property type="entry name" value="ATPASE AAA-TYPE CORE DOMAIN-CONTAINING PROTEIN"/>
    <property type="match status" value="1"/>
</dbReference>
<dbReference type="CDD" id="cd03257">
    <property type="entry name" value="ABC_NikE_OppD_transporters"/>
    <property type="match status" value="1"/>
</dbReference>
<dbReference type="InterPro" id="IPR050388">
    <property type="entry name" value="ABC_Ni/Peptide_Import"/>
</dbReference>
<evidence type="ECO:0000259" key="9">
    <source>
        <dbReference type="PROSITE" id="PS50893"/>
    </source>
</evidence>
<keyword evidence="4" id="KW-0997">Cell inner membrane</keyword>
<evidence type="ECO:0000256" key="8">
    <source>
        <dbReference type="ARBA" id="ARBA00023136"/>
    </source>
</evidence>
<dbReference type="InterPro" id="IPR003439">
    <property type="entry name" value="ABC_transporter-like_ATP-bd"/>
</dbReference>
<feature type="domain" description="ABC transporter" evidence="9">
    <location>
        <begin position="7"/>
        <end position="260"/>
    </location>
</feature>
<keyword evidence="7" id="KW-1278">Translocase</keyword>
<dbReference type="FunFam" id="3.40.50.300:FF:000016">
    <property type="entry name" value="Oligopeptide ABC transporter ATP-binding component"/>
    <property type="match status" value="1"/>
</dbReference>
<evidence type="ECO:0000256" key="4">
    <source>
        <dbReference type="ARBA" id="ARBA00022519"/>
    </source>
</evidence>
<dbReference type="Pfam" id="PF08352">
    <property type="entry name" value="oligo_HPY"/>
    <property type="match status" value="1"/>
</dbReference>
<evidence type="ECO:0000256" key="1">
    <source>
        <dbReference type="ARBA" id="ARBA00004202"/>
    </source>
</evidence>
<protein>
    <submittedName>
        <fullName evidence="10">Peptide ABC transporter ATP-binding protein</fullName>
    </submittedName>
</protein>
<name>A0A2R6AV43_9ARCH</name>
<keyword evidence="2" id="KW-0813">Transport</keyword>
<evidence type="ECO:0000256" key="3">
    <source>
        <dbReference type="ARBA" id="ARBA00022475"/>
    </source>
</evidence>
<evidence type="ECO:0000256" key="2">
    <source>
        <dbReference type="ARBA" id="ARBA00022448"/>
    </source>
</evidence>
<dbReference type="InterPro" id="IPR027417">
    <property type="entry name" value="P-loop_NTPase"/>
</dbReference>
<dbReference type="Pfam" id="PF00005">
    <property type="entry name" value="ABC_tran"/>
    <property type="match status" value="1"/>
</dbReference>
<keyword evidence="6 10" id="KW-0067">ATP-binding</keyword>
<proteinExistence type="predicted"/>
<evidence type="ECO:0000256" key="6">
    <source>
        <dbReference type="ARBA" id="ARBA00022840"/>
    </source>
</evidence>
<reference evidence="10 11" key="1">
    <citation type="submission" date="2017-04" db="EMBL/GenBank/DDBJ databases">
        <title>Novel microbial lineages endemic to geothermal iron-oxide mats fill important gaps in the evolutionary history of Archaea.</title>
        <authorList>
            <person name="Jay Z.J."/>
            <person name="Beam J.P."/>
            <person name="Dlakic M."/>
            <person name="Rusch D.B."/>
            <person name="Kozubal M.A."/>
            <person name="Inskeep W.P."/>
        </authorList>
    </citation>
    <scope>NUCLEOTIDE SEQUENCE [LARGE SCALE GENOMIC DNA]</scope>
    <source>
        <strain evidence="10">OSP_D</strain>
    </source>
</reference>
<dbReference type="PANTHER" id="PTHR43297">
    <property type="entry name" value="OLIGOPEPTIDE TRANSPORT ATP-BINDING PROTEIN APPD"/>
    <property type="match status" value="1"/>
</dbReference>
<dbReference type="GO" id="GO:0005886">
    <property type="term" value="C:plasma membrane"/>
    <property type="evidence" value="ECO:0007669"/>
    <property type="project" value="UniProtKB-SubCell"/>
</dbReference>
<dbReference type="Proteomes" id="UP000240322">
    <property type="component" value="Unassembled WGS sequence"/>
</dbReference>
<evidence type="ECO:0000313" key="11">
    <source>
        <dbReference type="Proteomes" id="UP000240322"/>
    </source>
</evidence>
<accession>A0A2R6AV43</accession>
<dbReference type="GO" id="GO:0005524">
    <property type="term" value="F:ATP binding"/>
    <property type="evidence" value="ECO:0007669"/>
    <property type="project" value="UniProtKB-KW"/>
</dbReference>
<dbReference type="SUPFAM" id="SSF52540">
    <property type="entry name" value="P-loop containing nucleoside triphosphate hydrolases"/>
    <property type="match status" value="1"/>
</dbReference>
<dbReference type="GO" id="GO:0016887">
    <property type="term" value="F:ATP hydrolysis activity"/>
    <property type="evidence" value="ECO:0007669"/>
    <property type="project" value="InterPro"/>
</dbReference>
<dbReference type="NCBIfam" id="TIGR01727">
    <property type="entry name" value="oligo_HPY"/>
    <property type="match status" value="1"/>
</dbReference>
<dbReference type="SMART" id="SM00382">
    <property type="entry name" value="AAA"/>
    <property type="match status" value="1"/>
</dbReference>
<dbReference type="AlphaFoldDB" id="A0A2R6AV43"/>
<dbReference type="InterPro" id="IPR013563">
    <property type="entry name" value="Oligopep_ABC_C"/>
</dbReference>
<keyword evidence="8" id="KW-0472">Membrane</keyword>
<dbReference type="InterPro" id="IPR003593">
    <property type="entry name" value="AAA+_ATPase"/>
</dbReference>
<sequence length="328" mass="36496">MGELLIVRELSVGYRSSDGYSRVLRRVSFSLSEGEVLGVVGESGSGKTTLALAVARLLPPYARVEGGSIVFNGVDLLSLSEREVDELRGTGIFMVFQDPFMSLNPLMKVGSQLVEAIRVRCRRQKTAFRREDAEREAVEHLRRVRITDPEDVAKRFPHQLSGGQNQRVMIAMALAERPRLIIADEPTTALDVTTQAQVLSLFREIVDQEGMAMIFITHDLAVASSISHRIAVLYAGYIEEIGPAKSVLQDPKHPYTVSLIKSVPAKSKDEGKLEVYSERNPKDGWSGEFCAYAPRCAYVHNACVRGVPALIQLEDRLVRCVNYGERYE</sequence>
<dbReference type="GO" id="GO:0015833">
    <property type="term" value="P:peptide transport"/>
    <property type="evidence" value="ECO:0007669"/>
    <property type="project" value="InterPro"/>
</dbReference>
<keyword evidence="5" id="KW-0547">Nucleotide-binding</keyword>
<evidence type="ECO:0000256" key="5">
    <source>
        <dbReference type="ARBA" id="ARBA00022741"/>
    </source>
</evidence>
<comment type="caution">
    <text evidence="10">The sequence shown here is derived from an EMBL/GenBank/DDBJ whole genome shotgun (WGS) entry which is preliminary data.</text>
</comment>
<evidence type="ECO:0000256" key="7">
    <source>
        <dbReference type="ARBA" id="ARBA00022967"/>
    </source>
</evidence>
<organism evidence="10 11">
    <name type="scientific">Candidatus Marsarchaeota G2 archaeon OSP_D</name>
    <dbReference type="NCBI Taxonomy" id="1978157"/>
    <lineage>
        <taxon>Archaea</taxon>
        <taxon>Candidatus Marsarchaeota</taxon>
        <taxon>Candidatus Marsarchaeota group 2</taxon>
    </lineage>
</organism>
<gene>
    <name evidence="10" type="ORF">B9Q03_07255</name>
</gene>
<dbReference type="Gene3D" id="3.40.50.300">
    <property type="entry name" value="P-loop containing nucleotide triphosphate hydrolases"/>
    <property type="match status" value="1"/>
</dbReference>
<dbReference type="PROSITE" id="PS50893">
    <property type="entry name" value="ABC_TRANSPORTER_2"/>
    <property type="match status" value="1"/>
</dbReference>
<dbReference type="EMBL" id="NEXE01000067">
    <property type="protein sequence ID" value="PSN90255.1"/>
    <property type="molecule type" value="Genomic_DNA"/>
</dbReference>
<comment type="subcellular location">
    <subcellularLocation>
        <location evidence="1">Cell membrane</location>
        <topology evidence="1">Peripheral membrane protein</topology>
    </subcellularLocation>
</comment>
<keyword evidence="3" id="KW-1003">Cell membrane</keyword>